<evidence type="ECO:0000256" key="1">
    <source>
        <dbReference type="SAM" id="MobiDB-lite"/>
    </source>
</evidence>
<name>A0A9Q0QZ81_9MAGN</name>
<evidence type="ECO:0000313" key="3">
    <source>
        <dbReference type="Proteomes" id="UP001141806"/>
    </source>
</evidence>
<gene>
    <name evidence="2" type="ORF">NE237_002308</name>
</gene>
<accession>A0A9Q0QZ81</accession>
<dbReference type="PANTHER" id="PTHR36048:SF1">
    <property type="entry name" value="RIBOSOME MATURATION FACTOR"/>
    <property type="match status" value="1"/>
</dbReference>
<reference evidence="2" key="1">
    <citation type="journal article" date="2023" name="Plant J.">
        <title>The genome of the king protea, Protea cynaroides.</title>
        <authorList>
            <person name="Chang J."/>
            <person name="Duong T.A."/>
            <person name="Schoeman C."/>
            <person name="Ma X."/>
            <person name="Roodt D."/>
            <person name="Barker N."/>
            <person name="Li Z."/>
            <person name="Van de Peer Y."/>
            <person name="Mizrachi E."/>
        </authorList>
    </citation>
    <scope>NUCLEOTIDE SEQUENCE</scope>
    <source>
        <tissue evidence="2">Young leaves</tissue>
    </source>
</reference>
<dbReference type="AlphaFoldDB" id="A0A9Q0QZ81"/>
<dbReference type="Proteomes" id="UP001141806">
    <property type="component" value="Unassembled WGS sequence"/>
</dbReference>
<sequence length="148" mass="16938">MEENGESEEMAAKPLTSEAIARTEKKMDMTLDDIIKMSKKPDFKFKNQRVPVKGCSCSVRARALGRNRMVNWNKPRIGAPPAQWRVSERGFPGKLQQAKVVTKQRPQTLDSLFANMKEQRMRALSHSQQMNSQRTGGFQQRGRGRFNN</sequence>
<keyword evidence="3" id="KW-1185">Reference proteome</keyword>
<proteinExistence type="predicted"/>
<feature type="region of interest" description="Disordered" evidence="1">
    <location>
        <begin position="122"/>
        <end position="148"/>
    </location>
</feature>
<comment type="caution">
    <text evidence="2">The sequence shown here is derived from an EMBL/GenBank/DDBJ whole genome shotgun (WGS) entry which is preliminary data.</text>
</comment>
<dbReference type="OrthoDB" id="1902342at2759"/>
<dbReference type="PANTHER" id="PTHR36048">
    <property type="entry name" value="RIBOSOME MATURATION FACTOR"/>
    <property type="match status" value="1"/>
</dbReference>
<feature type="region of interest" description="Disordered" evidence="1">
    <location>
        <begin position="1"/>
        <end position="21"/>
    </location>
</feature>
<feature type="compositionally biased region" description="Low complexity" evidence="1">
    <location>
        <begin position="133"/>
        <end position="148"/>
    </location>
</feature>
<evidence type="ECO:0000313" key="2">
    <source>
        <dbReference type="EMBL" id="KAJ4977202.1"/>
    </source>
</evidence>
<protein>
    <submittedName>
        <fullName evidence="2">Uncharacterized protein</fullName>
    </submittedName>
</protein>
<dbReference type="EMBL" id="JAMYWD010000003">
    <property type="protein sequence ID" value="KAJ4977202.1"/>
    <property type="molecule type" value="Genomic_DNA"/>
</dbReference>
<organism evidence="2 3">
    <name type="scientific">Protea cynaroides</name>
    <dbReference type="NCBI Taxonomy" id="273540"/>
    <lineage>
        <taxon>Eukaryota</taxon>
        <taxon>Viridiplantae</taxon>
        <taxon>Streptophyta</taxon>
        <taxon>Embryophyta</taxon>
        <taxon>Tracheophyta</taxon>
        <taxon>Spermatophyta</taxon>
        <taxon>Magnoliopsida</taxon>
        <taxon>Proteales</taxon>
        <taxon>Proteaceae</taxon>
        <taxon>Protea</taxon>
    </lineage>
</organism>